<dbReference type="AlphaFoldDB" id="A0A822YKF5"/>
<sequence>MMMKSCRNTFWKTKPLQVGSTALQGMKLAQKLSLNNFILESDYSQLIRALKCKRTIAAVEIKRDPSES</sequence>
<reference evidence="1 2" key="1">
    <citation type="journal article" date="2020" name="Mol. Biol. Evol.">
        <title>Distinct Expression and Methylation Patterns for Genes with Different Fates following a Single Whole-Genome Duplication in Flowering Plants.</title>
        <authorList>
            <person name="Shi T."/>
            <person name="Rahmani R.S."/>
            <person name="Gugger P.F."/>
            <person name="Wang M."/>
            <person name="Li H."/>
            <person name="Zhang Y."/>
            <person name="Li Z."/>
            <person name="Wang Q."/>
            <person name="Van de Peer Y."/>
            <person name="Marchal K."/>
            <person name="Chen J."/>
        </authorList>
    </citation>
    <scope>NUCLEOTIDE SEQUENCE [LARGE SCALE GENOMIC DNA]</scope>
    <source>
        <tissue evidence="1">Leaf</tissue>
    </source>
</reference>
<protein>
    <submittedName>
        <fullName evidence="1">Uncharacterized protein</fullName>
    </submittedName>
</protein>
<evidence type="ECO:0000313" key="2">
    <source>
        <dbReference type="Proteomes" id="UP000607653"/>
    </source>
</evidence>
<accession>A0A822YKF5</accession>
<evidence type="ECO:0000313" key="1">
    <source>
        <dbReference type="EMBL" id="DAD32992.1"/>
    </source>
</evidence>
<dbReference type="EMBL" id="DUZY01000003">
    <property type="protein sequence ID" value="DAD32992.1"/>
    <property type="molecule type" value="Genomic_DNA"/>
</dbReference>
<name>A0A822YKF5_NELNU</name>
<gene>
    <name evidence="1" type="ORF">HUJ06_011843</name>
</gene>
<organism evidence="1 2">
    <name type="scientific">Nelumbo nucifera</name>
    <name type="common">Sacred lotus</name>
    <dbReference type="NCBI Taxonomy" id="4432"/>
    <lineage>
        <taxon>Eukaryota</taxon>
        <taxon>Viridiplantae</taxon>
        <taxon>Streptophyta</taxon>
        <taxon>Embryophyta</taxon>
        <taxon>Tracheophyta</taxon>
        <taxon>Spermatophyta</taxon>
        <taxon>Magnoliopsida</taxon>
        <taxon>Proteales</taxon>
        <taxon>Nelumbonaceae</taxon>
        <taxon>Nelumbo</taxon>
    </lineage>
</organism>
<keyword evidence="2" id="KW-1185">Reference proteome</keyword>
<dbReference type="Proteomes" id="UP000607653">
    <property type="component" value="Unassembled WGS sequence"/>
</dbReference>
<comment type="caution">
    <text evidence="1">The sequence shown here is derived from an EMBL/GenBank/DDBJ whole genome shotgun (WGS) entry which is preliminary data.</text>
</comment>
<proteinExistence type="predicted"/>